<dbReference type="Proteomes" id="UP000800097">
    <property type="component" value="Unassembled WGS sequence"/>
</dbReference>
<organism evidence="2 3">
    <name type="scientific">Westerdykella ornata</name>
    <dbReference type="NCBI Taxonomy" id="318751"/>
    <lineage>
        <taxon>Eukaryota</taxon>
        <taxon>Fungi</taxon>
        <taxon>Dikarya</taxon>
        <taxon>Ascomycota</taxon>
        <taxon>Pezizomycotina</taxon>
        <taxon>Dothideomycetes</taxon>
        <taxon>Pleosporomycetidae</taxon>
        <taxon>Pleosporales</taxon>
        <taxon>Sporormiaceae</taxon>
        <taxon>Westerdykella</taxon>
    </lineage>
</organism>
<accession>A0A6A6JSY6</accession>
<feature type="region of interest" description="Disordered" evidence="1">
    <location>
        <begin position="248"/>
        <end position="288"/>
    </location>
</feature>
<evidence type="ECO:0000256" key="1">
    <source>
        <dbReference type="SAM" id="MobiDB-lite"/>
    </source>
</evidence>
<dbReference type="RefSeq" id="XP_033656893.1">
    <property type="nucleotide sequence ID" value="XM_033793448.1"/>
</dbReference>
<sequence length="288" mass="32028">MEWVAVQPLFPLFRDGMGWVKLCRHRQSEALFPSTSQSRVPRPVSFWPPNPQTGHLWRENLMNRRPTRAARWLEASPFVWRRFRATNSPRAGNNTRQAKPGGIGYISITGSHPLLCRLRSLAGHASVDSACTLSHTGRGRIVPQLRSKNRNPRLTAERRWPCKPFPHARACSRGESAIQAKCEPGRGQYHQPPAAPRRPGSVVICIPRDWAPHQPACGATIWGSTVHSDALALLACFARFQHTRTQSTGAALDSDQSEERLAASKPSSTHMQPESAPCNTCVSEPFAR</sequence>
<keyword evidence="3" id="KW-1185">Reference proteome</keyword>
<evidence type="ECO:0000313" key="3">
    <source>
        <dbReference type="Proteomes" id="UP000800097"/>
    </source>
</evidence>
<name>A0A6A6JSY6_WESOR</name>
<protein>
    <submittedName>
        <fullName evidence="2">Uncharacterized protein</fullName>
    </submittedName>
</protein>
<dbReference type="GeneID" id="54546623"/>
<reference evidence="2" key="1">
    <citation type="journal article" date="2020" name="Stud. Mycol.">
        <title>101 Dothideomycetes genomes: a test case for predicting lifestyles and emergence of pathogens.</title>
        <authorList>
            <person name="Haridas S."/>
            <person name="Albert R."/>
            <person name="Binder M."/>
            <person name="Bloem J."/>
            <person name="Labutti K."/>
            <person name="Salamov A."/>
            <person name="Andreopoulos B."/>
            <person name="Baker S."/>
            <person name="Barry K."/>
            <person name="Bills G."/>
            <person name="Bluhm B."/>
            <person name="Cannon C."/>
            <person name="Castanera R."/>
            <person name="Culley D."/>
            <person name="Daum C."/>
            <person name="Ezra D."/>
            <person name="Gonzalez J."/>
            <person name="Henrissat B."/>
            <person name="Kuo A."/>
            <person name="Liang C."/>
            <person name="Lipzen A."/>
            <person name="Lutzoni F."/>
            <person name="Magnuson J."/>
            <person name="Mondo S."/>
            <person name="Nolan M."/>
            <person name="Ohm R."/>
            <person name="Pangilinan J."/>
            <person name="Park H.-J."/>
            <person name="Ramirez L."/>
            <person name="Alfaro M."/>
            <person name="Sun H."/>
            <person name="Tritt A."/>
            <person name="Yoshinaga Y."/>
            <person name="Zwiers L.-H."/>
            <person name="Turgeon B."/>
            <person name="Goodwin S."/>
            <person name="Spatafora J."/>
            <person name="Crous P."/>
            <person name="Grigoriev I."/>
        </authorList>
    </citation>
    <scope>NUCLEOTIDE SEQUENCE</scope>
    <source>
        <strain evidence="2">CBS 379.55</strain>
    </source>
</reference>
<gene>
    <name evidence="2" type="ORF">EI97DRAFT_173656</name>
</gene>
<dbReference type="EMBL" id="ML986486">
    <property type="protein sequence ID" value="KAF2279354.1"/>
    <property type="molecule type" value="Genomic_DNA"/>
</dbReference>
<feature type="compositionally biased region" description="Polar residues" evidence="1">
    <location>
        <begin position="265"/>
        <end position="282"/>
    </location>
</feature>
<dbReference type="AlphaFoldDB" id="A0A6A6JSY6"/>
<evidence type="ECO:0000313" key="2">
    <source>
        <dbReference type="EMBL" id="KAF2279354.1"/>
    </source>
</evidence>
<proteinExistence type="predicted"/>